<evidence type="ECO:0000256" key="1">
    <source>
        <dbReference type="SAM" id="SignalP"/>
    </source>
</evidence>
<feature type="chain" id="PRO_5037967987" evidence="1">
    <location>
        <begin position="30"/>
        <end position="364"/>
    </location>
</feature>
<dbReference type="Proteomes" id="UP000676917">
    <property type="component" value="Unassembled WGS sequence"/>
</dbReference>
<name>A0A920C8V9_9BACI</name>
<comment type="caution">
    <text evidence="2">The sequence shown here is derived from an EMBL/GenBank/DDBJ whole genome shotgun (WGS) entry which is preliminary data.</text>
</comment>
<dbReference type="AlphaFoldDB" id="A0A920C8V9"/>
<reference evidence="2" key="1">
    <citation type="submission" date="2021-03" db="EMBL/GenBank/DDBJ databases">
        <title>Antimicrobial resistance genes in bacteria isolated from Japanese honey, and their potential for conferring macrolide and lincosamide resistance in the American foulbrood pathogen Paenibacillus larvae.</title>
        <authorList>
            <person name="Okamoto M."/>
            <person name="Kumagai M."/>
            <person name="Kanamori H."/>
            <person name="Takamatsu D."/>
        </authorList>
    </citation>
    <scope>NUCLEOTIDE SEQUENCE</scope>
    <source>
        <strain evidence="2">J43TS3</strain>
    </source>
</reference>
<dbReference type="RefSeq" id="WP_212921452.1">
    <property type="nucleotide sequence ID" value="NZ_BORP01000005.1"/>
</dbReference>
<keyword evidence="3" id="KW-1185">Reference proteome</keyword>
<proteinExistence type="predicted"/>
<gene>
    <name evidence="2" type="ORF">J43TS3_25980</name>
</gene>
<keyword evidence="1" id="KW-0732">Signal</keyword>
<accession>A0A920C8V9</accession>
<protein>
    <submittedName>
        <fullName evidence="2">Uncharacterized protein</fullName>
    </submittedName>
</protein>
<organism evidence="2 3">
    <name type="scientific">Ornithinibacillus bavariensis</name>
    <dbReference type="NCBI Taxonomy" id="545502"/>
    <lineage>
        <taxon>Bacteria</taxon>
        <taxon>Bacillati</taxon>
        <taxon>Bacillota</taxon>
        <taxon>Bacilli</taxon>
        <taxon>Bacillales</taxon>
        <taxon>Bacillaceae</taxon>
        <taxon>Ornithinibacillus</taxon>
    </lineage>
</organism>
<sequence>MKKILSKTLQLSVILTLLVTMIGPAVSLADSTSVKDELKEYKITEAFVTETLEKNKEGLWEKVGYNKVNSTTETIRNGNQVQTILYMIEDHYDLDGNFLKSTIKHEEFINDLSTGKALEKKNKIELDKPSTQLIENLSMDQPIITLSANQEDSLSKYLSQQVSQLQEVDYKETEGYTQEHLDNLVKMAKEVMAQLEEDNHLTAANGAYDNYYNTNNFNGNFTVQALSYAPQRYLQVTGNSIGNRKNADGLTQFQRNIDNYKEYIIRHMMAETYAEVGSWWQLLTLMITFAAGFSGPPGWVMFVSQSVAAFDIFRNMTSFSYATQARLSYSRTAAQYLDNATEMLVWTGKHFDLNNVKVTSVLGY</sequence>
<evidence type="ECO:0000313" key="3">
    <source>
        <dbReference type="Proteomes" id="UP000676917"/>
    </source>
</evidence>
<feature type="signal peptide" evidence="1">
    <location>
        <begin position="1"/>
        <end position="29"/>
    </location>
</feature>
<dbReference type="EMBL" id="BORP01000005">
    <property type="protein sequence ID" value="GIO27987.1"/>
    <property type="molecule type" value="Genomic_DNA"/>
</dbReference>
<evidence type="ECO:0000313" key="2">
    <source>
        <dbReference type="EMBL" id="GIO27987.1"/>
    </source>
</evidence>